<evidence type="ECO:0000256" key="2">
    <source>
        <dbReference type="ARBA" id="ARBA00022801"/>
    </source>
</evidence>
<dbReference type="Gene3D" id="1.10.3210.30">
    <property type="match status" value="1"/>
</dbReference>
<dbReference type="GO" id="GO:0051607">
    <property type="term" value="P:defense response to virus"/>
    <property type="evidence" value="ECO:0007669"/>
    <property type="project" value="UniProtKB-KW"/>
</dbReference>
<dbReference type="GO" id="GO:0046872">
    <property type="term" value="F:metal ion binding"/>
    <property type="evidence" value="ECO:0007669"/>
    <property type="project" value="UniProtKB-KW"/>
</dbReference>
<feature type="region of interest" description="Disordered" evidence="4">
    <location>
        <begin position="92"/>
        <end position="122"/>
    </location>
</feature>
<dbReference type="PROSITE" id="PS51643">
    <property type="entry name" value="HD_CAS3"/>
    <property type="match status" value="1"/>
</dbReference>
<proteinExistence type="predicted"/>
<dbReference type="Proteomes" id="UP000824002">
    <property type="component" value="Unassembled WGS sequence"/>
</dbReference>
<evidence type="ECO:0000256" key="1">
    <source>
        <dbReference type="ARBA" id="ARBA00022723"/>
    </source>
</evidence>
<evidence type="ECO:0000256" key="4">
    <source>
        <dbReference type="SAM" id="MobiDB-lite"/>
    </source>
</evidence>
<dbReference type="EMBL" id="DVJP01000080">
    <property type="protein sequence ID" value="HIS77576.1"/>
    <property type="molecule type" value="Genomic_DNA"/>
</dbReference>
<comment type="caution">
    <text evidence="6">The sequence shown here is derived from an EMBL/GenBank/DDBJ whole genome shotgun (WGS) entry which is preliminary data.</text>
</comment>
<organism evidence="6 7">
    <name type="scientific">Candidatus Merdivicinus excrementipullorum</name>
    <dbReference type="NCBI Taxonomy" id="2840867"/>
    <lineage>
        <taxon>Bacteria</taxon>
        <taxon>Bacillati</taxon>
        <taxon>Bacillota</taxon>
        <taxon>Clostridia</taxon>
        <taxon>Eubacteriales</taxon>
        <taxon>Oscillospiraceae</taxon>
        <taxon>Oscillospiraceae incertae sedis</taxon>
        <taxon>Candidatus Merdivicinus</taxon>
    </lineage>
</organism>
<gene>
    <name evidence="6" type="ORF">IAB51_12345</name>
</gene>
<keyword evidence="6" id="KW-0540">Nuclease</keyword>
<name>A0A9D1FPG9_9FIRM</name>
<dbReference type="InterPro" id="IPR006483">
    <property type="entry name" value="CRISPR-assoc_Cas3_HD"/>
</dbReference>
<dbReference type="AlphaFoldDB" id="A0A9D1FPG9"/>
<evidence type="ECO:0000313" key="7">
    <source>
        <dbReference type="Proteomes" id="UP000824002"/>
    </source>
</evidence>
<dbReference type="Pfam" id="PF01966">
    <property type="entry name" value="HD"/>
    <property type="match status" value="1"/>
</dbReference>
<evidence type="ECO:0000313" key="6">
    <source>
        <dbReference type="EMBL" id="HIS77576.1"/>
    </source>
</evidence>
<sequence length="122" mass="12737">MLEFLAHISSDGRKQSVLEHLHGTAVKAAEFASAFGAEEQGQLAGMAHDIGKYSAAFQRRIQGAAEQVDHSTAGAAECAKINEPYAAFAVMGHHGGLPDGGSRTDSIDSPTFSGRLQRAAKG</sequence>
<feature type="non-terminal residue" evidence="6">
    <location>
        <position position="122"/>
    </location>
</feature>
<dbReference type="InterPro" id="IPR038257">
    <property type="entry name" value="CRISPR-assoc_Cas3_HD_sf"/>
</dbReference>
<dbReference type="SUPFAM" id="SSF109604">
    <property type="entry name" value="HD-domain/PDEase-like"/>
    <property type="match status" value="1"/>
</dbReference>
<keyword evidence="1" id="KW-0479">Metal-binding</keyword>
<keyword evidence="2" id="KW-0378">Hydrolase</keyword>
<dbReference type="InterPro" id="IPR006674">
    <property type="entry name" value="HD_domain"/>
</dbReference>
<dbReference type="GO" id="GO:0016787">
    <property type="term" value="F:hydrolase activity"/>
    <property type="evidence" value="ECO:0007669"/>
    <property type="project" value="UniProtKB-KW"/>
</dbReference>
<feature type="domain" description="HD Cas3-type" evidence="5">
    <location>
        <begin position="10"/>
        <end position="122"/>
    </location>
</feature>
<evidence type="ECO:0000259" key="5">
    <source>
        <dbReference type="PROSITE" id="PS51643"/>
    </source>
</evidence>
<accession>A0A9D1FPG9</accession>
<keyword evidence="3" id="KW-0051">Antiviral defense</keyword>
<reference evidence="6" key="1">
    <citation type="submission" date="2020-10" db="EMBL/GenBank/DDBJ databases">
        <authorList>
            <person name="Gilroy R."/>
        </authorList>
    </citation>
    <scope>NUCLEOTIDE SEQUENCE</scope>
    <source>
        <strain evidence="6">CHK199-13235</strain>
    </source>
</reference>
<feature type="compositionally biased region" description="Polar residues" evidence="4">
    <location>
        <begin position="103"/>
        <end position="114"/>
    </location>
</feature>
<reference evidence="6" key="2">
    <citation type="journal article" date="2021" name="PeerJ">
        <title>Extensive microbial diversity within the chicken gut microbiome revealed by metagenomics and culture.</title>
        <authorList>
            <person name="Gilroy R."/>
            <person name="Ravi A."/>
            <person name="Getino M."/>
            <person name="Pursley I."/>
            <person name="Horton D.L."/>
            <person name="Alikhan N.F."/>
            <person name="Baker D."/>
            <person name="Gharbi K."/>
            <person name="Hall N."/>
            <person name="Watson M."/>
            <person name="Adriaenssens E.M."/>
            <person name="Foster-Nyarko E."/>
            <person name="Jarju S."/>
            <person name="Secka A."/>
            <person name="Antonio M."/>
            <person name="Oren A."/>
            <person name="Chaudhuri R.R."/>
            <person name="La Ragione R."/>
            <person name="Hildebrand F."/>
            <person name="Pallen M.J."/>
        </authorList>
    </citation>
    <scope>NUCLEOTIDE SEQUENCE</scope>
    <source>
        <strain evidence="6">CHK199-13235</strain>
    </source>
</reference>
<dbReference type="GO" id="GO:0004519">
    <property type="term" value="F:endonuclease activity"/>
    <property type="evidence" value="ECO:0007669"/>
    <property type="project" value="UniProtKB-KW"/>
</dbReference>
<dbReference type="CDD" id="cd09641">
    <property type="entry name" value="Cas3''_I"/>
    <property type="match status" value="1"/>
</dbReference>
<keyword evidence="6" id="KW-0255">Endonuclease</keyword>
<dbReference type="NCBIfam" id="TIGR01596">
    <property type="entry name" value="cas3_HD"/>
    <property type="match status" value="1"/>
</dbReference>
<evidence type="ECO:0000256" key="3">
    <source>
        <dbReference type="ARBA" id="ARBA00023118"/>
    </source>
</evidence>
<protein>
    <submittedName>
        <fullName evidence="6">CRISPR-associated endonuclease Cas3</fullName>
    </submittedName>
</protein>